<name>A0ABY2SDF5_9HYPH</name>
<dbReference type="Gene3D" id="2.10.109.10">
    <property type="entry name" value="Umud Fragment, subunit A"/>
    <property type="match status" value="1"/>
</dbReference>
<evidence type="ECO:0000313" key="2">
    <source>
        <dbReference type="EMBL" id="TKI02417.1"/>
    </source>
</evidence>
<gene>
    <name evidence="2" type="ORF">FCN80_25120</name>
</gene>
<evidence type="ECO:0000259" key="1">
    <source>
        <dbReference type="Pfam" id="PF00717"/>
    </source>
</evidence>
<comment type="caution">
    <text evidence="2">The sequence shown here is derived from an EMBL/GenBank/DDBJ whole genome shotgun (WGS) entry which is preliminary data.</text>
</comment>
<proteinExistence type="predicted"/>
<evidence type="ECO:0000313" key="3">
    <source>
        <dbReference type="Proteomes" id="UP000305202"/>
    </source>
</evidence>
<dbReference type="InterPro" id="IPR050077">
    <property type="entry name" value="LexA_repressor"/>
</dbReference>
<dbReference type="PANTHER" id="PTHR33516:SF2">
    <property type="entry name" value="LEXA REPRESSOR-RELATED"/>
    <property type="match status" value="1"/>
</dbReference>
<dbReference type="InterPro" id="IPR039418">
    <property type="entry name" value="LexA-like"/>
</dbReference>
<dbReference type="CDD" id="cd06529">
    <property type="entry name" value="S24_LexA-like"/>
    <property type="match status" value="1"/>
</dbReference>
<dbReference type="PANTHER" id="PTHR33516">
    <property type="entry name" value="LEXA REPRESSOR"/>
    <property type="match status" value="1"/>
</dbReference>
<keyword evidence="3" id="KW-1185">Reference proteome</keyword>
<sequence length="208" mass="23127">MTENRRKRLAEWFKGNPLPPKEKSYLSQLMTGRASFGERAARRLERTYGMPGGYLDISITGKFDNNVKFVAPYVPGKKYPVLSTVQAGAWHEAIEAYTLKDIDLWLESNAHIEGDGFWLKVEGDSMTAPTGLSIPEGTYVLFDTGKEPKNGSLVIAKLTDDNEATFKRLVIDGGQRYLKGLNPMWPLLPINGNCTIIGVGVETKMMLP</sequence>
<protein>
    <submittedName>
        <fullName evidence="2">LexA family transcriptional repressor</fullName>
    </submittedName>
</protein>
<dbReference type="SUPFAM" id="SSF51306">
    <property type="entry name" value="LexA/Signal peptidase"/>
    <property type="match status" value="1"/>
</dbReference>
<reference evidence="2 3" key="1">
    <citation type="submission" date="2019-04" db="EMBL/GenBank/DDBJ databases">
        <authorList>
            <person name="Li M."/>
            <person name="Gao C."/>
        </authorList>
    </citation>
    <scope>NUCLEOTIDE SEQUENCE [LARGE SCALE GENOMIC DNA]</scope>
    <source>
        <strain evidence="2 3">BGMRC 2031</strain>
    </source>
</reference>
<dbReference type="Proteomes" id="UP000305202">
    <property type="component" value="Unassembled WGS sequence"/>
</dbReference>
<dbReference type="InterPro" id="IPR036286">
    <property type="entry name" value="LexA/Signal_pep-like_sf"/>
</dbReference>
<dbReference type="EMBL" id="SZPQ01000080">
    <property type="protein sequence ID" value="TKI02417.1"/>
    <property type="molecule type" value="Genomic_DNA"/>
</dbReference>
<dbReference type="Pfam" id="PF00717">
    <property type="entry name" value="Peptidase_S24"/>
    <property type="match status" value="1"/>
</dbReference>
<organism evidence="2 3">
    <name type="scientific">Martelella alba</name>
    <dbReference type="NCBI Taxonomy" id="2590451"/>
    <lineage>
        <taxon>Bacteria</taxon>
        <taxon>Pseudomonadati</taxon>
        <taxon>Pseudomonadota</taxon>
        <taxon>Alphaproteobacteria</taxon>
        <taxon>Hyphomicrobiales</taxon>
        <taxon>Aurantimonadaceae</taxon>
        <taxon>Martelella</taxon>
    </lineage>
</organism>
<accession>A0ABY2SDF5</accession>
<dbReference type="InterPro" id="IPR015927">
    <property type="entry name" value="Peptidase_S24_S26A/B/C"/>
</dbReference>
<feature type="domain" description="Peptidase S24/S26A/S26B/S26C" evidence="1">
    <location>
        <begin position="80"/>
        <end position="199"/>
    </location>
</feature>